<keyword evidence="1" id="KW-0862">Zinc</keyword>
<reference evidence="4" key="1">
    <citation type="submission" date="2021-06" db="EMBL/GenBank/DDBJ databases">
        <authorList>
            <person name="Hodson N. C."/>
            <person name="Mongue J. A."/>
            <person name="Jaron S. K."/>
        </authorList>
    </citation>
    <scope>NUCLEOTIDE SEQUENCE</scope>
</reference>
<comment type="caution">
    <text evidence="4">The sequence shown here is derived from an EMBL/GenBank/DDBJ whole genome shotgun (WGS) entry which is preliminary data.</text>
</comment>
<feature type="region of interest" description="Disordered" evidence="2">
    <location>
        <begin position="190"/>
        <end position="212"/>
    </location>
</feature>
<evidence type="ECO:0000313" key="4">
    <source>
        <dbReference type="EMBL" id="CAG7818627.1"/>
    </source>
</evidence>
<gene>
    <name evidence="4" type="ORF">AFUS01_LOCUS29117</name>
</gene>
<dbReference type="AlphaFoldDB" id="A0A8J2KSC3"/>
<evidence type="ECO:0000256" key="1">
    <source>
        <dbReference type="PROSITE-ProRule" id="PRU00042"/>
    </source>
</evidence>
<evidence type="ECO:0000259" key="3">
    <source>
        <dbReference type="PROSITE" id="PS50157"/>
    </source>
</evidence>
<keyword evidence="5" id="KW-1185">Reference proteome</keyword>
<dbReference type="Proteomes" id="UP000708208">
    <property type="component" value="Unassembled WGS sequence"/>
</dbReference>
<proteinExistence type="predicted"/>
<keyword evidence="1" id="KW-0479">Metal-binding</keyword>
<protein>
    <recommendedName>
        <fullName evidence="3">C2H2-type domain-containing protein</fullName>
    </recommendedName>
</protein>
<evidence type="ECO:0000313" key="5">
    <source>
        <dbReference type="Proteomes" id="UP000708208"/>
    </source>
</evidence>
<dbReference type="EMBL" id="CAJVCH010425803">
    <property type="protein sequence ID" value="CAG7818627.1"/>
    <property type="molecule type" value="Genomic_DNA"/>
</dbReference>
<dbReference type="PROSITE" id="PS00028">
    <property type="entry name" value="ZINC_FINGER_C2H2_1"/>
    <property type="match status" value="1"/>
</dbReference>
<accession>A0A8J2KSC3</accession>
<organism evidence="4 5">
    <name type="scientific">Allacma fusca</name>
    <dbReference type="NCBI Taxonomy" id="39272"/>
    <lineage>
        <taxon>Eukaryota</taxon>
        <taxon>Metazoa</taxon>
        <taxon>Ecdysozoa</taxon>
        <taxon>Arthropoda</taxon>
        <taxon>Hexapoda</taxon>
        <taxon>Collembola</taxon>
        <taxon>Symphypleona</taxon>
        <taxon>Sminthuridae</taxon>
        <taxon>Allacma</taxon>
    </lineage>
</organism>
<keyword evidence="1" id="KW-0863">Zinc-finger</keyword>
<dbReference type="InterPro" id="IPR013087">
    <property type="entry name" value="Znf_C2H2_type"/>
</dbReference>
<evidence type="ECO:0000256" key="2">
    <source>
        <dbReference type="SAM" id="MobiDB-lite"/>
    </source>
</evidence>
<sequence>MSSRNKPQCVICCSETSALKSKDSVVAEILLEIFQNFAKYMNWKIGSNGFDFNHEPFPFCQPCKVVLVELSNLSQDVEKILGRIKTITTQAAGRIVLSNLKNRELNDDDDNLEQNTTSPGKIDEFAHARKLDYFRKQTIEEYSPNIKLQTDLKMQKRKRKNKFNDERFELKFPRIGLMSIDSIKGFKLESSPADKATSDTVSPNSKRGSEESRETICNYGVQEFNNSSNNLEQVSKKDKERFQCSDCITRFSNKQSWELHTTLTCGKYNTKDTFKTIGHGAYSFDGLPFSKTSGGKYSCGTCSSSFTTIQYMKFHVRKVHSGTVYPTNDSRDNEERSTDTKSLLKEVNHTAQPNIPAVNLIRRRTNGKVLNKQKLQEDVLKLYANMMLRMKI</sequence>
<feature type="domain" description="C2H2-type" evidence="3">
    <location>
        <begin position="297"/>
        <end position="325"/>
    </location>
</feature>
<name>A0A8J2KSC3_9HEXA</name>
<dbReference type="GO" id="GO:0008270">
    <property type="term" value="F:zinc ion binding"/>
    <property type="evidence" value="ECO:0007669"/>
    <property type="project" value="UniProtKB-KW"/>
</dbReference>
<dbReference type="PROSITE" id="PS50157">
    <property type="entry name" value="ZINC_FINGER_C2H2_2"/>
    <property type="match status" value="1"/>
</dbReference>